<feature type="transmembrane region" description="Helical" evidence="1">
    <location>
        <begin position="130"/>
        <end position="150"/>
    </location>
</feature>
<feature type="transmembrane region" description="Helical" evidence="1">
    <location>
        <begin position="162"/>
        <end position="188"/>
    </location>
</feature>
<accession>A0A2N2F4D0</accession>
<gene>
    <name evidence="2" type="ORF">CVU76_03520</name>
</gene>
<dbReference type="AlphaFoldDB" id="A0A2N2F4D0"/>
<organism evidence="2 3">
    <name type="scientific">Candidatus Dojkabacteria bacterium HGW-Dojkabacteria-1</name>
    <dbReference type="NCBI Taxonomy" id="2013761"/>
    <lineage>
        <taxon>Bacteria</taxon>
        <taxon>Candidatus Dojkabacteria</taxon>
    </lineage>
</organism>
<feature type="transmembrane region" description="Helical" evidence="1">
    <location>
        <begin position="208"/>
        <end position="227"/>
    </location>
</feature>
<sequence length="237" mass="26698">MGFIIGIVFVIVPIAIVGTVVYMIVQSAKNKDAKFKISAKTLFQIYLFLISFLTLIIAVIGGATAIKAALSYQFGIPFSYTLYKANDFTEAKMYDPYLARENFTPCYEGDPMVFGSNEYCFNTQLQKTDLINGLTIFVSMVILFAIHQFAITRIKGKEKLQWLYKLYTFASLILYSIIGLVSIPTSIYQLTNFLLAEPEKYVQSTPEAPAMVLGVAILSVPLWIYFLKKTSDIKEED</sequence>
<evidence type="ECO:0008006" key="4">
    <source>
        <dbReference type="Google" id="ProtNLM"/>
    </source>
</evidence>
<evidence type="ECO:0000313" key="2">
    <source>
        <dbReference type="EMBL" id="PKN03064.1"/>
    </source>
</evidence>
<evidence type="ECO:0000256" key="1">
    <source>
        <dbReference type="SAM" id="Phobius"/>
    </source>
</evidence>
<dbReference type="EMBL" id="PHAO01000001">
    <property type="protein sequence ID" value="PKN03064.1"/>
    <property type="molecule type" value="Genomic_DNA"/>
</dbReference>
<protein>
    <recommendedName>
        <fullName evidence="4">DUF5671 domain-containing protein</fullName>
    </recommendedName>
</protein>
<name>A0A2N2F4D0_9BACT</name>
<reference evidence="2 3" key="1">
    <citation type="journal article" date="2017" name="ISME J.">
        <title>Potential for microbial H2 and metal transformations associated with novel bacteria and archaea in deep terrestrial subsurface sediments.</title>
        <authorList>
            <person name="Hernsdorf A.W."/>
            <person name="Amano Y."/>
            <person name="Miyakawa K."/>
            <person name="Ise K."/>
            <person name="Suzuki Y."/>
            <person name="Anantharaman K."/>
            <person name="Probst A."/>
            <person name="Burstein D."/>
            <person name="Thomas B.C."/>
            <person name="Banfield J.F."/>
        </authorList>
    </citation>
    <scope>NUCLEOTIDE SEQUENCE [LARGE SCALE GENOMIC DNA]</scope>
    <source>
        <strain evidence="2">HGW-Dojkabacteria-1</strain>
    </source>
</reference>
<feature type="transmembrane region" description="Helical" evidence="1">
    <location>
        <begin position="45"/>
        <end position="70"/>
    </location>
</feature>
<evidence type="ECO:0000313" key="3">
    <source>
        <dbReference type="Proteomes" id="UP000233417"/>
    </source>
</evidence>
<feature type="transmembrane region" description="Helical" evidence="1">
    <location>
        <begin position="6"/>
        <end position="25"/>
    </location>
</feature>
<keyword evidence="1" id="KW-0812">Transmembrane</keyword>
<keyword evidence="1" id="KW-1133">Transmembrane helix</keyword>
<comment type="caution">
    <text evidence="2">The sequence shown here is derived from an EMBL/GenBank/DDBJ whole genome shotgun (WGS) entry which is preliminary data.</text>
</comment>
<proteinExistence type="predicted"/>
<keyword evidence="1" id="KW-0472">Membrane</keyword>
<dbReference type="Proteomes" id="UP000233417">
    <property type="component" value="Unassembled WGS sequence"/>
</dbReference>